<dbReference type="PRINTS" id="PR00778">
    <property type="entry name" value="HTHARSR"/>
</dbReference>
<dbReference type="InterPro" id="IPR036388">
    <property type="entry name" value="WH-like_DNA-bd_sf"/>
</dbReference>
<dbReference type="InterPro" id="IPR036390">
    <property type="entry name" value="WH_DNA-bd_sf"/>
</dbReference>
<organism evidence="5 6">
    <name type="scientific">Cognatishimia maritima</name>
    <dbReference type="NCBI Taxonomy" id="870908"/>
    <lineage>
        <taxon>Bacteria</taxon>
        <taxon>Pseudomonadati</taxon>
        <taxon>Pseudomonadota</taxon>
        <taxon>Alphaproteobacteria</taxon>
        <taxon>Rhodobacterales</taxon>
        <taxon>Paracoccaceae</taxon>
        <taxon>Cognatishimia</taxon>
    </lineage>
</organism>
<dbReference type="SMART" id="SM00418">
    <property type="entry name" value="HTH_ARSR"/>
    <property type="match status" value="1"/>
</dbReference>
<keyword evidence="6" id="KW-1185">Reference proteome</keyword>
<dbReference type="EMBL" id="FQWM01000007">
    <property type="protein sequence ID" value="SHH68058.1"/>
    <property type="molecule type" value="Genomic_DNA"/>
</dbReference>
<dbReference type="PROSITE" id="PS50987">
    <property type="entry name" value="HTH_ARSR_2"/>
    <property type="match status" value="1"/>
</dbReference>
<dbReference type="GO" id="GO:0003677">
    <property type="term" value="F:DNA binding"/>
    <property type="evidence" value="ECO:0007669"/>
    <property type="project" value="UniProtKB-KW"/>
</dbReference>
<dbReference type="SUPFAM" id="SSF46785">
    <property type="entry name" value="Winged helix' DNA-binding domain"/>
    <property type="match status" value="1"/>
</dbReference>
<dbReference type="CDD" id="cd00090">
    <property type="entry name" value="HTH_ARSR"/>
    <property type="match status" value="1"/>
</dbReference>
<dbReference type="InterPro" id="IPR011991">
    <property type="entry name" value="ArsR-like_HTH"/>
</dbReference>
<keyword evidence="2 5" id="KW-0238">DNA-binding</keyword>
<keyword evidence="1" id="KW-0805">Transcription regulation</keyword>
<feature type="domain" description="HTH arsR-type" evidence="4">
    <location>
        <begin position="1"/>
        <end position="89"/>
    </location>
</feature>
<dbReference type="InterPro" id="IPR001845">
    <property type="entry name" value="HTH_ArsR_DNA-bd_dom"/>
</dbReference>
<proteinExistence type="predicted"/>
<evidence type="ECO:0000259" key="4">
    <source>
        <dbReference type="PROSITE" id="PS50987"/>
    </source>
</evidence>
<dbReference type="RefSeq" id="WP_072793852.1">
    <property type="nucleotide sequence ID" value="NZ_FQWM01000007.1"/>
</dbReference>
<evidence type="ECO:0000313" key="6">
    <source>
        <dbReference type="Proteomes" id="UP000184211"/>
    </source>
</evidence>
<dbReference type="AlphaFoldDB" id="A0A1M5UYX8"/>
<dbReference type="PANTHER" id="PTHR33154">
    <property type="entry name" value="TRANSCRIPTIONAL REGULATOR, ARSR FAMILY"/>
    <property type="match status" value="1"/>
</dbReference>
<dbReference type="STRING" id="870908.SAMN04488044_3005"/>
<protein>
    <submittedName>
        <fullName evidence="5">DNA-binding transcriptional regulator, ArsR family</fullName>
    </submittedName>
</protein>
<evidence type="ECO:0000256" key="2">
    <source>
        <dbReference type="ARBA" id="ARBA00023125"/>
    </source>
</evidence>
<evidence type="ECO:0000256" key="3">
    <source>
        <dbReference type="ARBA" id="ARBA00023163"/>
    </source>
</evidence>
<evidence type="ECO:0000313" key="5">
    <source>
        <dbReference type="EMBL" id="SHH68058.1"/>
    </source>
</evidence>
<dbReference type="OrthoDB" id="9790747at2"/>
<reference evidence="6" key="1">
    <citation type="submission" date="2016-11" db="EMBL/GenBank/DDBJ databases">
        <authorList>
            <person name="Varghese N."/>
            <person name="Submissions S."/>
        </authorList>
    </citation>
    <scope>NUCLEOTIDE SEQUENCE [LARGE SCALE GENOMIC DNA]</scope>
    <source>
        <strain evidence="6">DSM 28223</strain>
    </source>
</reference>
<dbReference type="InterPro" id="IPR051081">
    <property type="entry name" value="HTH_MetalResp_TranReg"/>
</dbReference>
<dbReference type="NCBIfam" id="NF033788">
    <property type="entry name" value="HTH_metalloreg"/>
    <property type="match status" value="1"/>
</dbReference>
<gene>
    <name evidence="5" type="ORF">SAMN04488044_3005</name>
</gene>
<evidence type="ECO:0000256" key="1">
    <source>
        <dbReference type="ARBA" id="ARBA00023015"/>
    </source>
</evidence>
<sequence>MTYEESLAALADPTRRQIYEHVTRSAGSVADISKGFPISRPAVSQHLKVLSDAGLVAAKQQGNRRIYRATPDGLAELRQYLDRLWGDVLGEFAKSFEKEL</sequence>
<dbReference type="GO" id="GO:0003700">
    <property type="term" value="F:DNA-binding transcription factor activity"/>
    <property type="evidence" value="ECO:0007669"/>
    <property type="project" value="InterPro"/>
</dbReference>
<keyword evidence="3" id="KW-0804">Transcription</keyword>
<dbReference type="Pfam" id="PF12840">
    <property type="entry name" value="HTH_20"/>
    <property type="match status" value="1"/>
</dbReference>
<accession>A0A1M5UYX8</accession>
<name>A0A1M5UYX8_9RHOB</name>
<dbReference type="Gene3D" id="1.10.10.10">
    <property type="entry name" value="Winged helix-like DNA-binding domain superfamily/Winged helix DNA-binding domain"/>
    <property type="match status" value="1"/>
</dbReference>
<dbReference type="PANTHER" id="PTHR33154:SF33">
    <property type="entry name" value="TRANSCRIPTIONAL REPRESSOR SDPR"/>
    <property type="match status" value="1"/>
</dbReference>
<dbReference type="Proteomes" id="UP000184211">
    <property type="component" value="Unassembled WGS sequence"/>
</dbReference>